<evidence type="ECO:0000313" key="1">
    <source>
        <dbReference type="EMBL" id="PWJ65449.1"/>
    </source>
</evidence>
<comment type="caution">
    <text evidence="1">The sequence shown here is derived from an EMBL/GenBank/DDBJ whole genome shotgun (WGS) entry which is preliminary data.</text>
</comment>
<evidence type="ECO:0000313" key="2">
    <source>
        <dbReference type="Proteomes" id="UP000245674"/>
    </source>
</evidence>
<proteinExistence type="predicted"/>
<dbReference type="Proteomes" id="UP000245674">
    <property type="component" value="Unassembled WGS sequence"/>
</dbReference>
<keyword evidence="2" id="KW-1185">Reference proteome</keyword>
<name>A0ABX5LK81_9MICO</name>
<dbReference type="EMBL" id="QGDV01000003">
    <property type="protein sequence ID" value="PWJ65449.1"/>
    <property type="molecule type" value="Genomic_DNA"/>
</dbReference>
<organism evidence="1 2">
    <name type="scientific">Rathayibacter iranicus NCPPB 2253 = VKM Ac-1602</name>
    <dbReference type="NCBI Taxonomy" id="1328868"/>
    <lineage>
        <taxon>Bacteria</taxon>
        <taxon>Bacillati</taxon>
        <taxon>Actinomycetota</taxon>
        <taxon>Actinomycetes</taxon>
        <taxon>Micrococcales</taxon>
        <taxon>Microbacteriaceae</taxon>
        <taxon>Rathayibacter</taxon>
    </lineage>
</organism>
<accession>A0ABX5LK81</accession>
<protein>
    <submittedName>
        <fullName evidence="1">Uncharacterized protein</fullName>
    </submittedName>
</protein>
<reference evidence="1 2" key="1">
    <citation type="submission" date="2018-03" db="EMBL/GenBank/DDBJ databases">
        <title>Genomic Encyclopedia of Type Strains, Phase III (KMG-III): the genomes of soil and plant-associated and newly described type strains.</title>
        <authorList>
            <person name="Whitman W."/>
        </authorList>
    </citation>
    <scope>NUCLEOTIDE SEQUENCE [LARGE SCALE GENOMIC DNA]</scope>
    <source>
        <strain evidence="1 2">VKM Ac-1602</strain>
    </source>
</reference>
<sequence>MTLNNLSVNCIHPSLEHSRLWGVVPECSGNAGEPPIPASDISAAALRLAGNIYFVTTCVSLGN</sequence>
<gene>
    <name evidence="1" type="ORF">B0H03_103298</name>
</gene>